<dbReference type="EMBL" id="JBBWWQ010000001">
    <property type="protein sequence ID" value="KAK8957882.1"/>
    <property type="molecule type" value="Genomic_DNA"/>
</dbReference>
<keyword evidence="2" id="KW-1185">Reference proteome</keyword>
<evidence type="ECO:0000313" key="1">
    <source>
        <dbReference type="EMBL" id="KAK8957882.1"/>
    </source>
</evidence>
<proteinExistence type="predicted"/>
<comment type="caution">
    <text evidence="1">The sequence shown here is derived from an EMBL/GenBank/DDBJ whole genome shotgun (WGS) entry which is preliminary data.</text>
</comment>
<organism evidence="1 2">
    <name type="scientific">Platanthera zijinensis</name>
    <dbReference type="NCBI Taxonomy" id="2320716"/>
    <lineage>
        <taxon>Eukaryota</taxon>
        <taxon>Viridiplantae</taxon>
        <taxon>Streptophyta</taxon>
        <taxon>Embryophyta</taxon>
        <taxon>Tracheophyta</taxon>
        <taxon>Spermatophyta</taxon>
        <taxon>Magnoliopsida</taxon>
        <taxon>Liliopsida</taxon>
        <taxon>Asparagales</taxon>
        <taxon>Orchidaceae</taxon>
        <taxon>Orchidoideae</taxon>
        <taxon>Orchideae</taxon>
        <taxon>Orchidinae</taxon>
        <taxon>Platanthera</taxon>
    </lineage>
</organism>
<accession>A0AAP0C274</accession>
<reference evidence="1 2" key="1">
    <citation type="journal article" date="2022" name="Nat. Plants">
        <title>Genomes of leafy and leafless Platanthera orchids illuminate the evolution of mycoheterotrophy.</title>
        <authorList>
            <person name="Li M.H."/>
            <person name="Liu K.W."/>
            <person name="Li Z."/>
            <person name="Lu H.C."/>
            <person name="Ye Q.L."/>
            <person name="Zhang D."/>
            <person name="Wang J.Y."/>
            <person name="Li Y.F."/>
            <person name="Zhong Z.M."/>
            <person name="Liu X."/>
            <person name="Yu X."/>
            <person name="Liu D.K."/>
            <person name="Tu X.D."/>
            <person name="Liu B."/>
            <person name="Hao Y."/>
            <person name="Liao X.Y."/>
            <person name="Jiang Y.T."/>
            <person name="Sun W.H."/>
            <person name="Chen J."/>
            <person name="Chen Y.Q."/>
            <person name="Ai Y."/>
            <person name="Zhai J.W."/>
            <person name="Wu S.S."/>
            <person name="Zhou Z."/>
            <person name="Hsiao Y.Y."/>
            <person name="Wu W.L."/>
            <person name="Chen Y.Y."/>
            <person name="Lin Y.F."/>
            <person name="Hsu J.L."/>
            <person name="Li C.Y."/>
            <person name="Wang Z.W."/>
            <person name="Zhao X."/>
            <person name="Zhong W.Y."/>
            <person name="Ma X.K."/>
            <person name="Ma L."/>
            <person name="Huang J."/>
            <person name="Chen G.Z."/>
            <person name="Huang M.Z."/>
            <person name="Huang L."/>
            <person name="Peng D.H."/>
            <person name="Luo Y.B."/>
            <person name="Zou S.Q."/>
            <person name="Chen S.P."/>
            <person name="Lan S."/>
            <person name="Tsai W.C."/>
            <person name="Van de Peer Y."/>
            <person name="Liu Z.J."/>
        </authorList>
    </citation>
    <scope>NUCLEOTIDE SEQUENCE [LARGE SCALE GENOMIC DNA]</scope>
    <source>
        <strain evidence="1">Lor287</strain>
    </source>
</reference>
<dbReference type="Proteomes" id="UP001418222">
    <property type="component" value="Unassembled WGS sequence"/>
</dbReference>
<dbReference type="AlphaFoldDB" id="A0AAP0C274"/>
<gene>
    <name evidence="1" type="ORF">KSP39_PZI000529</name>
</gene>
<sequence>MLETMKSMVLTQYGQNFMLTSLEGCPESEEYFSENDLLKGDSHCESNDQSGQNSKFTLASYQLKPHELNVLYQLVSLVHSNLCTSSHDESSDCTQKLSGINAEEDHRSAEAGPSSIVLTNPVASILWAVEPPALKKVLLSMVHQFPRTLEALVIHMLSPTAAEVLTRKFDKMDEETTKEQQSEFYGQFYSVFNDQYAAMDAILRGKESFSFQAFCNVVDKYLGVSVDENRTIHQMGKLSRTSPSLTL</sequence>
<protein>
    <submittedName>
        <fullName evidence="1">Uncharacterized protein</fullName>
    </submittedName>
</protein>
<evidence type="ECO:0000313" key="2">
    <source>
        <dbReference type="Proteomes" id="UP001418222"/>
    </source>
</evidence>
<name>A0AAP0C274_9ASPA</name>